<dbReference type="Proteomes" id="UP000295192">
    <property type="component" value="Unassembled WGS sequence"/>
</dbReference>
<dbReference type="EMBL" id="LSRL02000037">
    <property type="protein sequence ID" value="TDG47945.1"/>
    <property type="molecule type" value="Genomic_DNA"/>
</dbReference>
<keyword evidence="3" id="KW-1185">Reference proteome</keyword>
<evidence type="ECO:0000313" key="3">
    <source>
        <dbReference type="Proteomes" id="UP000295192"/>
    </source>
</evidence>
<keyword evidence="1" id="KW-1133">Transmembrane helix</keyword>
<gene>
    <name evidence="2" type="ORF">AWZ03_005563</name>
</gene>
<organism evidence="2 3">
    <name type="scientific">Drosophila navojoa</name>
    <name type="common">Fruit fly</name>
    <dbReference type="NCBI Taxonomy" id="7232"/>
    <lineage>
        <taxon>Eukaryota</taxon>
        <taxon>Metazoa</taxon>
        <taxon>Ecdysozoa</taxon>
        <taxon>Arthropoda</taxon>
        <taxon>Hexapoda</taxon>
        <taxon>Insecta</taxon>
        <taxon>Pterygota</taxon>
        <taxon>Neoptera</taxon>
        <taxon>Endopterygota</taxon>
        <taxon>Diptera</taxon>
        <taxon>Brachycera</taxon>
        <taxon>Muscomorpha</taxon>
        <taxon>Ephydroidea</taxon>
        <taxon>Drosophilidae</taxon>
        <taxon>Drosophila</taxon>
    </lineage>
</organism>
<dbReference type="AlphaFoldDB" id="A0A484BJG2"/>
<comment type="caution">
    <text evidence="2">The sequence shown here is derived from an EMBL/GenBank/DDBJ whole genome shotgun (WGS) entry which is preliminary data.</text>
</comment>
<reference evidence="2 3" key="1">
    <citation type="journal article" date="2019" name="J. Hered.">
        <title>An Improved Genome Assembly for Drosophila navojoa, the Basal Species in the mojavensis Cluster.</title>
        <authorList>
            <person name="Vanderlinde T."/>
            <person name="Dupim E.G."/>
            <person name="Nazario-Yepiz N.O."/>
            <person name="Carvalho A.B."/>
        </authorList>
    </citation>
    <scope>NUCLEOTIDE SEQUENCE [LARGE SCALE GENOMIC DNA]</scope>
    <source>
        <strain evidence="2">Navoj_Jal97</strain>
        <tissue evidence="2">Whole organism</tissue>
    </source>
</reference>
<name>A0A484BJG2_DRONA</name>
<accession>A0A484BJG2</accession>
<sequence>MSRTEATIGNPLGYQSRATDQLPSAFMATMMLATTPQAMQDLLAPRMTTGSIREYSQVGDGVQLRQHPLLLLPLGIGRVQQRPQMVRKVSVVGSHVLRYLSRSSNAWPRRPQFRSIVRARMSRIHENNNHRNASTFDRVDEHVDLARDSVQPPTESGLGLLRIQPESYAMRHMLASSSDDDSFLGRLNWKVYLGMLCIMAMQALLKLAFQHIFKS</sequence>
<keyword evidence="1" id="KW-0472">Membrane</keyword>
<feature type="transmembrane region" description="Helical" evidence="1">
    <location>
        <begin position="189"/>
        <end position="209"/>
    </location>
</feature>
<proteinExistence type="predicted"/>
<keyword evidence="1" id="KW-0812">Transmembrane</keyword>
<evidence type="ECO:0000256" key="1">
    <source>
        <dbReference type="SAM" id="Phobius"/>
    </source>
</evidence>
<protein>
    <submittedName>
        <fullName evidence="2">Uncharacterized protein</fullName>
    </submittedName>
</protein>
<evidence type="ECO:0000313" key="2">
    <source>
        <dbReference type="EMBL" id="TDG47945.1"/>
    </source>
</evidence>
<dbReference type="OMA" id="YLGMLCI"/>